<dbReference type="AlphaFoldDB" id="A0A9K3ILI4"/>
<dbReference type="Proteomes" id="UP000215914">
    <property type="component" value="Unassembled WGS sequence"/>
</dbReference>
<reference evidence="2" key="2">
    <citation type="submission" date="2020-06" db="EMBL/GenBank/DDBJ databases">
        <title>Helianthus annuus Genome sequencing and assembly Release 2.</title>
        <authorList>
            <person name="Gouzy J."/>
            <person name="Langlade N."/>
            <person name="Munos S."/>
        </authorList>
    </citation>
    <scope>NUCLEOTIDE SEQUENCE</scope>
    <source>
        <tissue evidence="2">Leaves</tissue>
    </source>
</reference>
<gene>
    <name evidence="2" type="ORF">HanXRQr2_Chr07g0294581</name>
</gene>
<dbReference type="Gramene" id="mRNA:HanXRQr2_Chr07g0294581">
    <property type="protein sequence ID" value="CDS:HanXRQr2_Chr07g0294581.1"/>
    <property type="gene ID" value="HanXRQr2_Chr07g0294581"/>
</dbReference>
<dbReference type="EMBL" id="MNCJ02000322">
    <property type="protein sequence ID" value="KAF5798580.1"/>
    <property type="molecule type" value="Genomic_DNA"/>
</dbReference>
<keyword evidence="3" id="KW-1185">Reference proteome</keyword>
<protein>
    <submittedName>
        <fullName evidence="2">Uncharacterized protein</fullName>
    </submittedName>
</protein>
<name>A0A9K3ILI4_HELAN</name>
<organism evidence="2 3">
    <name type="scientific">Helianthus annuus</name>
    <name type="common">Common sunflower</name>
    <dbReference type="NCBI Taxonomy" id="4232"/>
    <lineage>
        <taxon>Eukaryota</taxon>
        <taxon>Viridiplantae</taxon>
        <taxon>Streptophyta</taxon>
        <taxon>Embryophyta</taxon>
        <taxon>Tracheophyta</taxon>
        <taxon>Spermatophyta</taxon>
        <taxon>Magnoliopsida</taxon>
        <taxon>eudicotyledons</taxon>
        <taxon>Gunneridae</taxon>
        <taxon>Pentapetalae</taxon>
        <taxon>asterids</taxon>
        <taxon>campanulids</taxon>
        <taxon>Asterales</taxon>
        <taxon>Asteraceae</taxon>
        <taxon>Asteroideae</taxon>
        <taxon>Heliantheae alliance</taxon>
        <taxon>Heliantheae</taxon>
        <taxon>Helianthus</taxon>
    </lineage>
</organism>
<feature type="region of interest" description="Disordered" evidence="1">
    <location>
        <begin position="1"/>
        <end position="51"/>
    </location>
</feature>
<reference evidence="2" key="1">
    <citation type="journal article" date="2017" name="Nature">
        <title>The sunflower genome provides insights into oil metabolism, flowering and Asterid evolution.</title>
        <authorList>
            <person name="Badouin H."/>
            <person name="Gouzy J."/>
            <person name="Grassa C.J."/>
            <person name="Murat F."/>
            <person name="Staton S.E."/>
            <person name="Cottret L."/>
            <person name="Lelandais-Briere C."/>
            <person name="Owens G.L."/>
            <person name="Carrere S."/>
            <person name="Mayjonade B."/>
            <person name="Legrand L."/>
            <person name="Gill N."/>
            <person name="Kane N.C."/>
            <person name="Bowers J.E."/>
            <person name="Hubner S."/>
            <person name="Bellec A."/>
            <person name="Berard A."/>
            <person name="Berges H."/>
            <person name="Blanchet N."/>
            <person name="Boniface M.C."/>
            <person name="Brunel D."/>
            <person name="Catrice O."/>
            <person name="Chaidir N."/>
            <person name="Claudel C."/>
            <person name="Donnadieu C."/>
            <person name="Faraut T."/>
            <person name="Fievet G."/>
            <person name="Helmstetter N."/>
            <person name="King M."/>
            <person name="Knapp S.J."/>
            <person name="Lai Z."/>
            <person name="Le Paslier M.C."/>
            <person name="Lippi Y."/>
            <person name="Lorenzon L."/>
            <person name="Mandel J.R."/>
            <person name="Marage G."/>
            <person name="Marchand G."/>
            <person name="Marquand E."/>
            <person name="Bret-Mestries E."/>
            <person name="Morien E."/>
            <person name="Nambeesan S."/>
            <person name="Nguyen T."/>
            <person name="Pegot-Espagnet P."/>
            <person name="Pouilly N."/>
            <person name="Raftis F."/>
            <person name="Sallet E."/>
            <person name="Schiex T."/>
            <person name="Thomas J."/>
            <person name="Vandecasteele C."/>
            <person name="Vares D."/>
            <person name="Vear F."/>
            <person name="Vautrin S."/>
            <person name="Crespi M."/>
            <person name="Mangin B."/>
            <person name="Burke J.M."/>
            <person name="Salse J."/>
            <person name="Munos S."/>
            <person name="Vincourt P."/>
            <person name="Rieseberg L.H."/>
            <person name="Langlade N.B."/>
        </authorList>
    </citation>
    <scope>NUCLEOTIDE SEQUENCE</scope>
    <source>
        <tissue evidence="2">Leaves</tissue>
    </source>
</reference>
<accession>A0A9K3ILI4</accession>
<proteinExistence type="predicted"/>
<evidence type="ECO:0000256" key="1">
    <source>
        <dbReference type="SAM" id="MobiDB-lite"/>
    </source>
</evidence>
<sequence>MDNMKSNVLKPNKLKNTHPGVCWRSTKQRKKRGQTLFDLKSSNWRRNSRLN</sequence>
<comment type="caution">
    <text evidence="2">The sequence shown here is derived from an EMBL/GenBank/DDBJ whole genome shotgun (WGS) entry which is preliminary data.</text>
</comment>
<evidence type="ECO:0000313" key="3">
    <source>
        <dbReference type="Proteomes" id="UP000215914"/>
    </source>
</evidence>
<evidence type="ECO:0000313" key="2">
    <source>
        <dbReference type="EMBL" id="KAF5798580.1"/>
    </source>
</evidence>